<name>A0A2H0W6V1_9BACT</name>
<proteinExistence type="predicted"/>
<dbReference type="EMBL" id="PEZW01000014">
    <property type="protein sequence ID" value="PIS07734.1"/>
    <property type="molecule type" value="Genomic_DNA"/>
</dbReference>
<protein>
    <recommendedName>
        <fullName evidence="3">Gas vesicle protein</fullName>
    </recommendedName>
</protein>
<dbReference type="PANTHER" id="PTHR35792:SF1">
    <property type="entry name" value="SLL0268 PROTEIN"/>
    <property type="match status" value="1"/>
</dbReference>
<reference evidence="2" key="1">
    <citation type="submission" date="2017-09" db="EMBL/GenBank/DDBJ databases">
        <title>Depth-based differentiation of microbial function through sediment-hosted aquifers and enrichment of novel symbionts in the deep terrestrial subsurface.</title>
        <authorList>
            <person name="Probst A.J."/>
            <person name="Ladd B."/>
            <person name="Jarett J.K."/>
            <person name="Geller-Mcgrath D.E."/>
            <person name="Sieber C.M.K."/>
            <person name="Emerson J.B."/>
            <person name="Anantharaman K."/>
            <person name="Thomas B.C."/>
            <person name="Malmstrom R."/>
            <person name="Stieglmeier M."/>
            <person name="Klingl A."/>
            <person name="Woyke T."/>
            <person name="Ryan C.M."/>
            <person name="Banfield J.F."/>
        </authorList>
    </citation>
    <scope>NUCLEOTIDE SEQUENCE [LARGE SCALE GENOMIC DNA]</scope>
</reference>
<dbReference type="AlphaFoldDB" id="A0A2H0W6V1"/>
<dbReference type="Pfam" id="PF12732">
    <property type="entry name" value="YtxH"/>
    <property type="match status" value="1"/>
</dbReference>
<dbReference type="Proteomes" id="UP000231382">
    <property type="component" value="Unassembled WGS sequence"/>
</dbReference>
<gene>
    <name evidence="1" type="ORF">COT78_02075</name>
</gene>
<dbReference type="PANTHER" id="PTHR35792">
    <property type="entry name" value="GENERAL STRESS PROTEIN"/>
    <property type="match status" value="1"/>
</dbReference>
<evidence type="ECO:0000313" key="1">
    <source>
        <dbReference type="EMBL" id="PIS07734.1"/>
    </source>
</evidence>
<evidence type="ECO:0008006" key="3">
    <source>
        <dbReference type="Google" id="ProtNLM"/>
    </source>
</evidence>
<accession>A0A2H0W6V1</accession>
<organism evidence="1 2">
    <name type="scientific">Candidatus Berkelbacteria bacterium CG10_big_fil_rev_8_21_14_0_10_43_13</name>
    <dbReference type="NCBI Taxonomy" id="1974514"/>
    <lineage>
        <taxon>Bacteria</taxon>
        <taxon>Candidatus Berkelbacteria</taxon>
    </lineage>
</organism>
<sequence length="105" mass="11661">MDKKEKELLIGASVGALAGVIAGLLFAPKSGKETQEDLKKYMHEMKNKIAKELDKAGKVTKETYEKVVDKIVKVYEVEKKITPADAKDILAKLKNNFAEVKKALK</sequence>
<evidence type="ECO:0000313" key="2">
    <source>
        <dbReference type="Proteomes" id="UP000231382"/>
    </source>
</evidence>
<dbReference type="InterPro" id="IPR024623">
    <property type="entry name" value="YtxH"/>
</dbReference>
<comment type="caution">
    <text evidence="1">The sequence shown here is derived from an EMBL/GenBank/DDBJ whole genome shotgun (WGS) entry which is preliminary data.</text>
</comment>
<dbReference type="InterPro" id="IPR052928">
    <property type="entry name" value="Desiccation-related_membrane"/>
</dbReference>